<comment type="similarity">
    <text evidence="2">Belongs to the chromate ion transporter (CHR) (TC 2.A.51) family.</text>
</comment>
<keyword evidence="5 7" id="KW-1133">Transmembrane helix</keyword>
<evidence type="ECO:0000256" key="1">
    <source>
        <dbReference type="ARBA" id="ARBA00004651"/>
    </source>
</evidence>
<dbReference type="InterPro" id="IPR014047">
    <property type="entry name" value="Chr_Tranpt_l_chain"/>
</dbReference>
<reference evidence="8 9" key="1">
    <citation type="submission" date="2020-05" db="EMBL/GenBank/DDBJ databases">
        <title>Gimesia benthica sp. nov., a novel planctomycete isolated from a deep-sea water sample of the Northwest Indian Ocean.</title>
        <authorList>
            <person name="Wang J."/>
            <person name="Ruan C."/>
            <person name="Song L."/>
            <person name="Zhu Y."/>
            <person name="Li A."/>
            <person name="Zheng X."/>
            <person name="Wang L."/>
            <person name="Lu Z."/>
            <person name="Huang Y."/>
            <person name="Du W."/>
            <person name="Zhou Y."/>
            <person name="Huang L."/>
            <person name="Dai X."/>
        </authorList>
    </citation>
    <scope>NUCLEOTIDE SEQUENCE [LARGE SCALE GENOMIC DNA]</scope>
    <source>
        <strain evidence="8 9">YYQ-30</strain>
    </source>
</reference>
<dbReference type="InterPro" id="IPR003370">
    <property type="entry name" value="Chromate_transpt"/>
</dbReference>
<feature type="transmembrane region" description="Helical" evidence="7">
    <location>
        <begin position="301"/>
        <end position="323"/>
    </location>
</feature>
<dbReference type="AlphaFoldDB" id="A0A849L600"/>
<accession>A0A849L600</accession>
<comment type="subcellular location">
    <subcellularLocation>
        <location evidence="1">Cell membrane</location>
        <topology evidence="1">Multi-pass membrane protein</topology>
    </subcellularLocation>
</comment>
<feature type="transmembrane region" description="Helical" evidence="7">
    <location>
        <begin position="223"/>
        <end position="246"/>
    </location>
</feature>
<dbReference type="Proteomes" id="UP000572377">
    <property type="component" value="Unassembled WGS sequence"/>
</dbReference>
<evidence type="ECO:0000256" key="3">
    <source>
        <dbReference type="ARBA" id="ARBA00022475"/>
    </source>
</evidence>
<dbReference type="PANTHER" id="PTHR33567">
    <property type="entry name" value="CHROMATE ION TRANSPORTER (EUROFUNG)"/>
    <property type="match status" value="1"/>
</dbReference>
<dbReference type="EMBL" id="JABFBC010000002">
    <property type="protein sequence ID" value="NNU81580.1"/>
    <property type="molecule type" value="Genomic_DNA"/>
</dbReference>
<proteinExistence type="inferred from homology"/>
<dbReference type="PANTHER" id="PTHR33567:SF3">
    <property type="entry name" value="CHROMATE ION TRANSPORTER (EUROFUNG)"/>
    <property type="match status" value="1"/>
</dbReference>
<feature type="transmembrane region" description="Helical" evidence="7">
    <location>
        <begin position="389"/>
        <end position="410"/>
    </location>
</feature>
<evidence type="ECO:0000256" key="2">
    <source>
        <dbReference type="ARBA" id="ARBA00005262"/>
    </source>
</evidence>
<keyword evidence="4 7" id="KW-0812">Transmembrane</keyword>
<keyword evidence="3" id="KW-1003">Cell membrane</keyword>
<feature type="transmembrane region" description="Helical" evidence="7">
    <location>
        <begin position="335"/>
        <end position="356"/>
    </location>
</feature>
<dbReference type="RefSeq" id="WP_171326413.1">
    <property type="nucleotide sequence ID" value="NZ_JABFBC010000002.1"/>
</dbReference>
<organism evidence="8 9">
    <name type="scientific">Halovulum dunhuangense</name>
    <dbReference type="NCBI Taxonomy" id="1505036"/>
    <lineage>
        <taxon>Bacteria</taxon>
        <taxon>Pseudomonadati</taxon>
        <taxon>Pseudomonadota</taxon>
        <taxon>Alphaproteobacteria</taxon>
        <taxon>Rhodobacterales</taxon>
        <taxon>Paracoccaceae</taxon>
        <taxon>Halovulum</taxon>
    </lineage>
</organism>
<evidence type="ECO:0000313" key="8">
    <source>
        <dbReference type="EMBL" id="NNU81580.1"/>
    </source>
</evidence>
<dbReference type="Pfam" id="PF02417">
    <property type="entry name" value="Chromate_transp"/>
    <property type="match status" value="2"/>
</dbReference>
<feature type="transmembrane region" description="Helical" evidence="7">
    <location>
        <begin position="81"/>
        <end position="101"/>
    </location>
</feature>
<evidence type="ECO:0000256" key="7">
    <source>
        <dbReference type="SAM" id="Phobius"/>
    </source>
</evidence>
<dbReference type="GO" id="GO:0005886">
    <property type="term" value="C:plasma membrane"/>
    <property type="evidence" value="ECO:0007669"/>
    <property type="project" value="UniProtKB-SubCell"/>
</dbReference>
<keyword evidence="6 7" id="KW-0472">Membrane</keyword>
<feature type="transmembrane region" description="Helical" evidence="7">
    <location>
        <begin position="141"/>
        <end position="173"/>
    </location>
</feature>
<dbReference type="GO" id="GO:0015109">
    <property type="term" value="F:chromate transmembrane transporter activity"/>
    <property type="evidence" value="ECO:0007669"/>
    <property type="project" value="InterPro"/>
</dbReference>
<evidence type="ECO:0000256" key="5">
    <source>
        <dbReference type="ARBA" id="ARBA00022989"/>
    </source>
</evidence>
<feature type="transmembrane region" description="Helical" evidence="7">
    <location>
        <begin position="193"/>
        <end position="211"/>
    </location>
</feature>
<dbReference type="PIRSF" id="PIRSF004810">
    <property type="entry name" value="ChrA"/>
    <property type="match status" value="1"/>
</dbReference>
<comment type="caution">
    <text evidence="8">The sequence shown here is derived from an EMBL/GenBank/DDBJ whole genome shotgun (WGS) entry which is preliminary data.</text>
</comment>
<feature type="transmembrane region" description="Helical" evidence="7">
    <location>
        <begin position="107"/>
        <end position="129"/>
    </location>
</feature>
<evidence type="ECO:0000313" key="9">
    <source>
        <dbReference type="Proteomes" id="UP000572377"/>
    </source>
</evidence>
<dbReference type="NCBIfam" id="TIGR00937">
    <property type="entry name" value="2A51"/>
    <property type="match status" value="1"/>
</dbReference>
<gene>
    <name evidence="8" type="primary">chrA</name>
    <name evidence="8" type="ORF">HMH01_14160</name>
</gene>
<sequence length="412" mass="42155">MGVGSLKEAIGVYVKIGLLSFGGPAGQIALMQDEIVDRRGWVSPEDFRRGLSVAMVLPGPEAQQLATWLGWRLHGVRGGMAAGLAFILPGAALMILLAWVAAAKGSVPLVAALFYGIQPAVLVIVARALRMLAGRTLKQPADWALASLAFLGIWALGLPFPLIVALAALAGLFLAPSAPAGPSSAARFGLGHVLPTLGIGLGLIALVWGLVRVTLGPDPHDGVATLFTSAAFVSFGGAYALLPYVAERAVETYGWLSAAQMLNGLAIAEATPGPLILVNTYAGFFAGWSADGTAAAGATTAVLATFYTFAPSFMLILAVAPFVAAVEGMPLLRRALAGVSAAVVGVVLNLAVYLGTAALLPAGWLAPEWPKVALLALFAAAAMRRPWPMHVLVIAGALAGIGLHFAGLIAPV</sequence>
<evidence type="ECO:0000256" key="4">
    <source>
        <dbReference type="ARBA" id="ARBA00022692"/>
    </source>
</evidence>
<protein>
    <submittedName>
        <fullName evidence="8">Chromate efflux transporter</fullName>
    </submittedName>
</protein>
<name>A0A849L600_9RHOB</name>
<evidence type="ECO:0000256" key="6">
    <source>
        <dbReference type="ARBA" id="ARBA00023136"/>
    </source>
</evidence>
<keyword evidence="9" id="KW-1185">Reference proteome</keyword>